<proteinExistence type="inferred from homology"/>
<keyword evidence="2 6" id="KW-0698">rRNA processing</keyword>
<dbReference type="Pfam" id="PF01795">
    <property type="entry name" value="Methyltransf_5"/>
    <property type="match status" value="1"/>
</dbReference>
<keyword evidence="3 6" id="KW-0489">Methyltransferase</keyword>
<dbReference type="EMBL" id="MGDB01000080">
    <property type="protein sequence ID" value="OGL41031.1"/>
    <property type="molecule type" value="Genomic_DNA"/>
</dbReference>
<sequence length="311" mass="34678">MGPFHIPVLAKEVTEFLKCAGEGIFVDCTLGGGGHSEAILKVTGPKSLVIGIDQDEEAIRFAFGRLGNYGKQFRAIKGNFKELESILEKEKIKEVDGILFDLGVSSHQFEEPSRGFSLKKSGPLDMRMDLSRKITAYDLINNLSEEELKNVIRSLGEEKWAGKIARAIVKSRNVKKISTTTELAEIISNIIPKSHWPVKIHPATRTFQALRIKINDEIQVLLPSLTAAHSRLKVGGRLCVISYHSLEDRIVKEFFTQKSRGCICPPKLPECRCHMKPTLKIINRKPVIASASEISENPRARSAKLRAGERI</sequence>
<dbReference type="HAMAP" id="MF_01007">
    <property type="entry name" value="16SrRNA_methyltr_H"/>
    <property type="match status" value="1"/>
</dbReference>
<comment type="caution">
    <text evidence="7">The sequence shown here is derived from an EMBL/GenBank/DDBJ whole genome shotgun (WGS) entry which is preliminary data.</text>
</comment>
<keyword evidence="4 6" id="KW-0808">Transferase</keyword>
<evidence type="ECO:0000256" key="3">
    <source>
        <dbReference type="ARBA" id="ARBA00022603"/>
    </source>
</evidence>
<evidence type="ECO:0000313" key="8">
    <source>
        <dbReference type="Proteomes" id="UP000178526"/>
    </source>
</evidence>
<name>A0A1F7RHZ2_9BACT</name>
<dbReference type="PANTHER" id="PTHR11265:SF0">
    <property type="entry name" value="12S RRNA N4-METHYLCYTIDINE METHYLTRANSFERASE"/>
    <property type="match status" value="1"/>
</dbReference>
<feature type="binding site" evidence="6">
    <location>
        <position position="80"/>
    </location>
    <ligand>
        <name>S-adenosyl-L-methionine</name>
        <dbReference type="ChEBI" id="CHEBI:59789"/>
    </ligand>
</feature>
<evidence type="ECO:0000256" key="5">
    <source>
        <dbReference type="ARBA" id="ARBA00022691"/>
    </source>
</evidence>
<dbReference type="InterPro" id="IPR002903">
    <property type="entry name" value="RsmH"/>
</dbReference>
<dbReference type="AlphaFoldDB" id="A0A1F7RHZ2"/>
<evidence type="ECO:0000256" key="4">
    <source>
        <dbReference type="ARBA" id="ARBA00022679"/>
    </source>
</evidence>
<evidence type="ECO:0000313" key="7">
    <source>
        <dbReference type="EMBL" id="OGL41031.1"/>
    </source>
</evidence>
<dbReference type="FunFam" id="1.10.150.170:FF:000003">
    <property type="entry name" value="Ribosomal RNA small subunit methyltransferase H"/>
    <property type="match status" value="1"/>
</dbReference>
<dbReference type="PIRSF" id="PIRSF004486">
    <property type="entry name" value="MraW"/>
    <property type="match status" value="1"/>
</dbReference>
<comment type="catalytic activity">
    <reaction evidence="6">
        <text>cytidine(1402) in 16S rRNA + S-adenosyl-L-methionine = N(4)-methylcytidine(1402) in 16S rRNA + S-adenosyl-L-homocysteine + H(+)</text>
        <dbReference type="Rhea" id="RHEA:42928"/>
        <dbReference type="Rhea" id="RHEA-COMP:10286"/>
        <dbReference type="Rhea" id="RHEA-COMP:10287"/>
        <dbReference type="ChEBI" id="CHEBI:15378"/>
        <dbReference type="ChEBI" id="CHEBI:57856"/>
        <dbReference type="ChEBI" id="CHEBI:59789"/>
        <dbReference type="ChEBI" id="CHEBI:74506"/>
        <dbReference type="ChEBI" id="CHEBI:82748"/>
        <dbReference type="EC" id="2.1.1.199"/>
    </reaction>
</comment>
<dbReference type="NCBIfam" id="TIGR00006">
    <property type="entry name" value="16S rRNA (cytosine(1402)-N(4))-methyltransferase RsmH"/>
    <property type="match status" value="1"/>
</dbReference>
<dbReference type="Proteomes" id="UP000178526">
    <property type="component" value="Unassembled WGS sequence"/>
</dbReference>
<organism evidence="7 8">
    <name type="scientific">Candidatus Schekmanbacteria bacterium GWA2_38_11</name>
    <dbReference type="NCBI Taxonomy" id="1817876"/>
    <lineage>
        <taxon>Bacteria</taxon>
        <taxon>Candidatus Schekmaniibacteriota</taxon>
    </lineage>
</organism>
<evidence type="ECO:0000256" key="1">
    <source>
        <dbReference type="ARBA" id="ARBA00010396"/>
    </source>
</evidence>
<dbReference type="GO" id="GO:0005737">
    <property type="term" value="C:cytoplasm"/>
    <property type="evidence" value="ECO:0007669"/>
    <property type="project" value="UniProtKB-SubCell"/>
</dbReference>
<comment type="similarity">
    <text evidence="1 6">Belongs to the methyltransferase superfamily. RsmH family.</text>
</comment>
<feature type="binding site" evidence="6">
    <location>
        <begin position="33"/>
        <end position="35"/>
    </location>
    <ligand>
        <name>S-adenosyl-L-methionine</name>
        <dbReference type="ChEBI" id="CHEBI:59789"/>
    </ligand>
</feature>
<comment type="subcellular location">
    <subcellularLocation>
        <location evidence="6">Cytoplasm</location>
    </subcellularLocation>
</comment>
<feature type="binding site" evidence="6">
    <location>
        <position position="101"/>
    </location>
    <ligand>
        <name>S-adenosyl-L-methionine</name>
        <dbReference type="ChEBI" id="CHEBI:59789"/>
    </ligand>
</feature>
<dbReference type="PANTHER" id="PTHR11265">
    <property type="entry name" value="S-ADENOSYL-METHYLTRANSFERASE MRAW"/>
    <property type="match status" value="1"/>
</dbReference>
<keyword evidence="6" id="KW-0963">Cytoplasm</keyword>
<accession>A0A1F7RHZ2</accession>
<dbReference type="GO" id="GO:0071424">
    <property type="term" value="F:rRNA (cytosine-N4-)-methyltransferase activity"/>
    <property type="evidence" value="ECO:0007669"/>
    <property type="project" value="UniProtKB-UniRule"/>
</dbReference>
<feature type="binding site" evidence="6">
    <location>
        <position position="53"/>
    </location>
    <ligand>
        <name>S-adenosyl-L-methionine</name>
        <dbReference type="ChEBI" id="CHEBI:59789"/>
    </ligand>
</feature>
<dbReference type="InterPro" id="IPR023397">
    <property type="entry name" value="SAM-dep_MeTrfase_MraW_recog"/>
</dbReference>
<dbReference type="Gene3D" id="1.10.150.170">
    <property type="entry name" value="Putative methyltransferase TM0872, insert domain"/>
    <property type="match status" value="1"/>
</dbReference>
<evidence type="ECO:0000256" key="6">
    <source>
        <dbReference type="HAMAP-Rule" id="MF_01007"/>
    </source>
</evidence>
<comment type="function">
    <text evidence="6">Specifically methylates the N4 position of cytidine in position 1402 (C1402) of 16S rRNA.</text>
</comment>
<dbReference type="Gene3D" id="3.40.50.150">
    <property type="entry name" value="Vaccinia Virus protein VP39"/>
    <property type="match status" value="1"/>
</dbReference>
<protein>
    <recommendedName>
        <fullName evidence="6">Ribosomal RNA small subunit methyltransferase H</fullName>
        <ecNumber evidence="6">2.1.1.199</ecNumber>
    </recommendedName>
    <alternativeName>
        <fullName evidence="6">16S rRNA m(4)C1402 methyltransferase</fullName>
    </alternativeName>
    <alternativeName>
        <fullName evidence="6">rRNA (cytosine-N(4)-)-methyltransferase RsmH</fullName>
    </alternativeName>
</protein>
<dbReference type="SUPFAM" id="SSF53335">
    <property type="entry name" value="S-adenosyl-L-methionine-dependent methyltransferases"/>
    <property type="match status" value="1"/>
</dbReference>
<dbReference type="GO" id="GO:0070475">
    <property type="term" value="P:rRNA base methylation"/>
    <property type="evidence" value="ECO:0007669"/>
    <property type="project" value="UniProtKB-UniRule"/>
</dbReference>
<dbReference type="SUPFAM" id="SSF81799">
    <property type="entry name" value="Putative methyltransferase TM0872, insert domain"/>
    <property type="match status" value="1"/>
</dbReference>
<feature type="binding site" evidence="6">
    <location>
        <position position="108"/>
    </location>
    <ligand>
        <name>S-adenosyl-L-methionine</name>
        <dbReference type="ChEBI" id="CHEBI:59789"/>
    </ligand>
</feature>
<reference evidence="7 8" key="1">
    <citation type="journal article" date="2016" name="Nat. Commun.">
        <title>Thousands of microbial genomes shed light on interconnected biogeochemical processes in an aquifer system.</title>
        <authorList>
            <person name="Anantharaman K."/>
            <person name="Brown C.T."/>
            <person name="Hug L.A."/>
            <person name="Sharon I."/>
            <person name="Castelle C.J."/>
            <person name="Probst A.J."/>
            <person name="Thomas B.C."/>
            <person name="Singh A."/>
            <person name="Wilkins M.J."/>
            <person name="Karaoz U."/>
            <person name="Brodie E.L."/>
            <person name="Williams K.H."/>
            <person name="Hubbard S.S."/>
            <person name="Banfield J.F."/>
        </authorList>
    </citation>
    <scope>NUCLEOTIDE SEQUENCE [LARGE SCALE GENOMIC DNA]</scope>
</reference>
<evidence type="ECO:0000256" key="2">
    <source>
        <dbReference type="ARBA" id="ARBA00022552"/>
    </source>
</evidence>
<gene>
    <name evidence="6" type="primary">rsmH</name>
    <name evidence="7" type="ORF">A2042_09840</name>
</gene>
<keyword evidence="5 6" id="KW-0949">S-adenosyl-L-methionine</keyword>
<dbReference type="InterPro" id="IPR029063">
    <property type="entry name" value="SAM-dependent_MTases_sf"/>
</dbReference>
<dbReference type="EC" id="2.1.1.199" evidence="6"/>